<name>A0A6N4R564_BLAVI</name>
<gene>
    <name evidence="1" type="ORF">DI628_04380</name>
</gene>
<organism evidence="1 2">
    <name type="scientific">Blastochloris viridis</name>
    <name type="common">Rhodopseudomonas viridis</name>
    <dbReference type="NCBI Taxonomy" id="1079"/>
    <lineage>
        <taxon>Bacteria</taxon>
        <taxon>Pseudomonadati</taxon>
        <taxon>Pseudomonadota</taxon>
        <taxon>Alphaproteobacteria</taxon>
        <taxon>Hyphomicrobiales</taxon>
        <taxon>Blastochloridaceae</taxon>
        <taxon>Blastochloris</taxon>
    </lineage>
</organism>
<accession>A0A6N4R564</accession>
<dbReference type="SUPFAM" id="SSF48295">
    <property type="entry name" value="TrpR-like"/>
    <property type="match status" value="1"/>
</dbReference>
<dbReference type="GO" id="GO:0043565">
    <property type="term" value="F:sequence-specific DNA binding"/>
    <property type="evidence" value="ECO:0007669"/>
    <property type="project" value="InterPro"/>
</dbReference>
<protein>
    <recommendedName>
        <fullName evidence="3">Chromosomal replication initiator protein DnaA</fullName>
    </recommendedName>
</protein>
<evidence type="ECO:0000313" key="2">
    <source>
        <dbReference type="Proteomes" id="UP000320948"/>
    </source>
</evidence>
<dbReference type="AlphaFoldDB" id="A0A6N4R564"/>
<dbReference type="Proteomes" id="UP000320948">
    <property type="component" value="Unassembled WGS sequence"/>
</dbReference>
<evidence type="ECO:0008006" key="3">
    <source>
        <dbReference type="Google" id="ProtNLM"/>
    </source>
</evidence>
<sequence>MSKPSLVDIKYAVATLYGIDPRALMSINKMAERRTFVHFARICRPDCSAQAIGEVVNFSAGQVSAEWTALSTNPSRRDIMDKITARLKVTLKTVQSSGIVQTMTTSHAPSKPTSRVKTPAHTPLTVEIATTVAATSSVILPELKGPMGDVIRFTLKEHSLSYETLASRSAKRPIVNARNTMLYLAREVEKISYNDIVAFFPHHQANSFSIKLGAFRRKLASDTKAMEYMLDLKARYLASDFSSLT</sequence>
<dbReference type="EMBL" id="VAFM01000001">
    <property type="protein sequence ID" value="TKW61863.1"/>
    <property type="molecule type" value="Genomic_DNA"/>
</dbReference>
<evidence type="ECO:0000313" key="1">
    <source>
        <dbReference type="EMBL" id="TKW61863.1"/>
    </source>
</evidence>
<reference evidence="1 2" key="1">
    <citation type="journal article" date="2017" name="Nat. Commun.">
        <title>In situ click chemistry generation of cyclooxygenase-2 inhibitors.</title>
        <authorList>
            <person name="Bhardwaj A."/>
            <person name="Kaur J."/>
            <person name="Wuest M."/>
            <person name="Wuest F."/>
        </authorList>
    </citation>
    <scope>NUCLEOTIDE SEQUENCE [LARGE SCALE GENOMIC DNA]</scope>
    <source>
        <strain evidence="1">S2_018_000_R2_106</strain>
    </source>
</reference>
<proteinExistence type="predicted"/>
<dbReference type="InterPro" id="IPR010921">
    <property type="entry name" value="Trp_repressor/repl_initiator"/>
</dbReference>
<comment type="caution">
    <text evidence="1">The sequence shown here is derived from an EMBL/GenBank/DDBJ whole genome shotgun (WGS) entry which is preliminary data.</text>
</comment>
<dbReference type="Gene3D" id="1.10.1750.10">
    <property type="match status" value="1"/>
</dbReference>